<evidence type="ECO:0000256" key="1">
    <source>
        <dbReference type="ARBA" id="ARBA00022679"/>
    </source>
</evidence>
<gene>
    <name evidence="8" type="ORF">LIER_22341</name>
</gene>
<comment type="caution">
    <text evidence="8">The sequence shown here is derived from an EMBL/GenBank/DDBJ whole genome shotgun (WGS) entry which is preliminary data.</text>
</comment>
<dbReference type="AlphaFoldDB" id="A0AAV3QVV4"/>
<sequence>MKPPSSYKDIQKLTRCLAALSQFISKSGERNLPVFKNLRKLLSRPKEGDELQLYLAVAKGAISSVRVREMEGVQKPIYYVNHVLHGSEENYLIIDKFAFALVVSACRLKPYFESHPITVVTDQPLKRILTNPALSGRMTTWAVKLSDFIHHKHWPILSSSVQPASR</sequence>
<evidence type="ECO:0000313" key="8">
    <source>
        <dbReference type="EMBL" id="GAA0167396.1"/>
    </source>
</evidence>
<evidence type="ECO:0000259" key="7">
    <source>
        <dbReference type="Pfam" id="PF17917"/>
    </source>
</evidence>
<dbReference type="InterPro" id="IPR043502">
    <property type="entry name" value="DNA/RNA_pol_sf"/>
</dbReference>
<evidence type="ECO:0000256" key="6">
    <source>
        <dbReference type="ARBA" id="ARBA00022918"/>
    </source>
</evidence>
<dbReference type="Proteomes" id="UP001454036">
    <property type="component" value="Unassembled WGS sequence"/>
</dbReference>
<keyword evidence="1" id="KW-0808">Transferase</keyword>
<dbReference type="PANTHER" id="PTHR48475:SF2">
    <property type="entry name" value="RIBONUCLEASE H"/>
    <property type="match status" value="1"/>
</dbReference>
<organism evidence="8 9">
    <name type="scientific">Lithospermum erythrorhizon</name>
    <name type="common">Purple gromwell</name>
    <name type="synonym">Lithospermum officinale var. erythrorhizon</name>
    <dbReference type="NCBI Taxonomy" id="34254"/>
    <lineage>
        <taxon>Eukaryota</taxon>
        <taxon>Viridiplantae</taxon>
        <taxon>Streptophyta</taxon>
        <taxon>Embryophyta</taxon>
        <taxon>Tracheophyta</taxon>
        <taxon>Spermatophyta</taxon>
        <taxon>Magnoliopsida</taxon>
        <taxon>eudicotyledons</taxon>
        <taxon>Gunneridae</taxon>
        <taxon>Pentapetalae</taxon>
        <taxon>asterids</taxon>
        <taxon>lamiids</taxon>
        <taxon>Boraginales</taxon>
        <taxon>Boraginaceae</taxon>
        <taxon>Boraginoideae</taxon>
        <taxon>Lithospermeae</taxon>
        <taxon>Lithospermum</taxon>
    </lineage>
</organism>
<dbReference type="GO" id="GO:0016787">
    <property type="term" value="F:hydrolase activity"/>
    <property type="evidence" value="ECO:0007669"/>
    <property type="project" value="UniProtKB-KW"/>
</dbReference>
<keyword evidence="9" id="KW-1185">Reference proteome</keyword>
<evidence type="ECO:0000256" key="4">
    <source>
        <dbReference type="ARBA" id="ARBA00022759"/>
    </source>
</evidence>
<keyword evidence="4" id="KW-0255">Endonuclease</keyword>
<name>A0AAV3QVV4_LITER</name>
<evidence type="ECO:0000256" key="3">
    <source>
        <dbReference type="ARBA" id="ARBA00022722"/>
    </source>
</evidence>
<dbReference type="GO" id="GO:0003964">
    <property type="term" value="F:RNA-directed DNA polymerase activity"/>
    <property type="evidence" value="ECO:0007669"/>
    <property type="project" value="UniProtKB-KW"/>
</dbReference>
<accession>A0AAV3QVV4</accession>
<reference evidence="8 9" key="1">
    <citation type="submission" date="2024-01" db="EMBL/GenBank/DDBJ databases">
        <title>The complete chloroplast genome sequence of Lithospermum erythrorhizon: insights into the phylogenetic relationship among Boraginaceae species and the maternal lineages of purple gromwells.</title>
        <authorList>
            <person name="Okada T."/>
            <person name="Watanabe K."/>
        </authorList>
    </citation>
    <scope>NUCLEOTIDE SEQUENCE [LARGE SCALE GENOMIC DNA]</scope>
</reference>
<evidence type="ECO:0000313" key="9">
    <source>
        <dbReference type="Proteomes" id="UP001454036"/>
    </source>
</evidence>
<dbReference type="PANTHER" id="PTHR48475">
    <property type="entry name" value="RIBONUCLEASE H"/>
    <property type="match status" value="1"/>
</dbReference>
<evidence type="ECO:0000256" key="5">
    <source>
        <dbReference type="ARBA" id="ARBA00022801"/>
    </source>
</evidence>
<feature type="domain" description="Reverse transcriptase RNase H-like" evidence="7">
    <location>
        <begin position="50"/>
        <end position="148"/>
    </location>
</feature>
<keyword evidence="3" id="KW-0540">Nuclease</keyword>
<protein>
    <recommendedName>
        <fullName evidence="7">Reverse transcriptase RNase H-like domain-containing protein</fullName>
    </recommendedName>
</protein>
<evidence type="ECO:0000256" key="2">
    <source>
        <dbReference type="ARBA" id="ARBA00022695"/>
    </source>
</evidence>
<dbReference type="InterPro" id="IPR041373">
    <property type="entry name" value="RT_RNaseH"/>
</dbReference>
<dbReference type="Pfam" id="PF17917">
    <property type="entry name" value="RT_RNaseH"/>
    <property type="match status" value="1"/>
</dbReference>
<keyword evidence="2" id="KW-0548">Nucleotidyltransferase</keyword>
<dbReference type="SUPFAM" id="SSF56672">
    <property type="entry name" value="DNA/RNA polymerases"/>
    <property type="match status" value="1"/>
</dbReference>
<keyword evidence="5" id="KW-0378">Hydrolase</keyword>
<dbReference type="EMBL" id="BAABME010006078">
    <property type="protein sequence ID" value="GAA0167396.1"/>
    <property type="molecule type" value="Genomic_DNA"/>
</dbReference>
<keyword evidence="6" id="KW-0695">RNA-directed DNA polymerase</keyword>
<dbReference type="GO" id="GO:0004519">
    <property type="term" value="F:endonuclease activity"/>
    <property type="evidence" value="ECO:0007669"/>
    <property type="project" value="UniProtKB-KW"/>
</dbReference>
<proteinExistence type="predicted"/>